<dbReference type="HOGENOM" id="CLU_1709228_0_0_2"/>
<gene>
    <name evidence="2" type="ordered locus">Tagg_0871</name>
</gene>
<dbReference type="eggNOG" id="arCOG08873">
    <property type="taxonomic scope" value="Archaea"/>
</dbReference>
<evidence type="ECO:0008006" key="4">
    <source>
        <dbReference type="Google" id="ProtNLM"/>
    </source>
</evidence>
<proteinExistence type="predicted"/>
<name>D5U1Z4_THEAM</name>
<dbReference type="AlphaFoldDB" id="D5U1Z4"/>
<keyword evidence="1" id="KW-1133">Transmembrane helix</keyword>
<accession>D5U1Z4</accession>
<protein>
    <recommendedName>
        <fullName evidence="4">7tm Odorant receptor</fullName>
    </recommendedName>
</protein>
<feature type="transmembrane region" description="Helical" evidence="1">
    <location>
        <begin position="69"/>
        <end position="100"/>
    </location>
</feature>
<reference evidence="3" key="2">
    <citation type="journal article" date="2010" name="Stand. Genomic Sci.">
        <title>Complete genome sequence of Thermosphaera aggregans type strain (M11TLT).</title>
        <authorList>
            <person name="Spring S."/>
            <person name="Rachel R."/>
            <person name="Lapidus A."/>
            <person name="Davenport K."/>
            <person name="Tice H."/>
            <person name="Copeland A."/>
            <person name="Cheng J.-F."/>
            <person name="Lucas S."/>
            <person name="Chen F."/>
            <person name="Nolan M."/>
            <person name="Bruce D."/>
            <person name="Goodwin L."/>
            <person name="Pitluck S."/>
            <person name="Ivanova N."/>
            <person name="Mavromatis K."/>
            <person name="Ovchinnikova G."/>
            <person name="Pati A."/>
            <person name="Chen A."/>
            <person name="Palaniappan K."/>
            <person name="Land M."/>
            <person name="Hauser L."/>
            <person name="Chang Y.-J."/>
            <person name="Jeffries C.C."/>
            <person name="Brettin T."/>
            <person name="Detter J.C."/>
            <person name="Tapia R."/>
            <person name="Han C."/>
            <person name="Heimerl T."/>
            <person name="Weikl F."/>
            <person name="Brambilla E."/>
            <person name="Goker M."/>
            <person name="Bristow J."/>
            <person name="Eisen J.A."/>
            <person name="Markowitz V."/>
            <person name="Hugenholtz P."/>
            <person name="Kyrpides N.C."/>
            <person name="Klenk H.-P."/>
        </authorList>
    </citation>
    <scope>NUCLEOTIDE SEQUENCE [LARGE SCALE GENOMIC DNA]</scope>
    <source>
        <strain evidence="3">DSM 11486 / M11TL</strain>
    </source>
</reference>
<dbReference type="KEGG" id="tag:Tagg_0871"/>
<keyword evidence="3" id="KW-1185">Reference proteome</keyword>
<feature type="transmembrane region" description="Helical" evidence="1">
    <location>
        <begin position="120"/>
        <end position="140"/>
    </location>
</feature>
<keyword evidence="1" id="KW-0812">Transmembrane</keyword>
<reference evidence="2 3" key="1">
    <citation type="journal article" date="2010" name="Stand. Genomic Sci.">
        <title>Complete genome sequence of Thermosphaera aggregans type strain (M11TL).</title>
        <authorList>
            <person name="Spring S."/>
            <person name="Rachel R."/>
            <person name="Lapidus A."/>
            <person name="Davenport K."/>
            <person name="Tice H."/>
            <person name="Copeland A."/>
            <person name="Cheng J.F."/>
            <person name="Lucas S."/>
            <person name="Chen F."/>
            <person name="Nolan M."/>
            <person name="Bruce D."/>
            <person name="Goodwin L."/>
            <person name="Pitluck S."/>
            <person name="Ivanova N."/>
            <person name="Mavromatis K."/>
            <person name="Ovchinnikova G."/>
            <person name="Pati A."/>
            <person name="Chen A."/>
            <person name="Palaniappan K."/>
            <person name="Land M."/>
            <person name="Hauser L."/>
            <person name="Chang Y.J."/>
            <person name="Jeffries C.C."/>
            <person name="Brettin T."/>
            <person name="Detter J.C."/>
            <person name="Tapia R."/>
            <person name="Han C."/>
            <person name="Heimerl T."/>
            <person name="Weikl F."/>
            <person name="Brambilla E."/>
            <person name="Goker M."/>
            <person name="Bristow J."/>
            <person name="Eisen J.A."/>
            <person name="Markowitz V."/>
            <person name="Hugenholtz P."/>
            <person name="Kyrpides N.C."/>
            <person name="Klenk H.P."/>
        </authorList>
    </citation>
    <scope>NUCLEOTIDE SEQUENCE [LARGE SCALE GENOMIC DNA]</scope>
    <source>
        <strain evidence="3">DSM 11486 / M11TL</strain>
    </source>
</reference>
<reference key="3">
    <citation type="submission" date="2010-02" db="EMBL/GenBank/DDBJ databases">
        <title>Complete genome sequence of Thermosphaera aggregans type strain (M11TL).</title>
        <authorList>
            <consortium name="US DOE Joint Genome Institute (JGI-PGF)"/>
            <person name="Spring S."/>
            <person name="Lapidus A."/>
            <person name="Munk C."/>
            <person name="Schroeder M."/>
            <person name="Glavina Del Rio T."/>
            <person name="Tice H."/>
            <person name="Copeland A."/>
            <person name="Cheng J.-F."/>
            <person name="Lucas S."/>
            <person name="Chen F."/>
            <person name="Nolan M."/>
            <person name="Bruce D."/>
            <person name="Goodwin L."/>
            <person name="Pitluck S."/>
            <person name="Ivanova N."/>
            <person name="Mavromatis K."/>
            <person name="Ovchinnikova G."/>
            <person name="Pati A."/>
            <person name="Chen A."/>
            <person name="Palaniappan K."/>
            <person name="Land M."/>
            <person name="Hauser L."/>
            <person name="Chang Y.-J."/>
            <person name="Jeffries C.C."/>
            <person name="Brettin T."/>
            <person name="Detter J.C."/>
            <person name="Tapia R."/>
            <person name="Han C."/>
            <person name="Chain P."/>
            <person name="Heimerl T."/>
            <person name="Weik F."/>
            <person name="Goker M."/>
            <person name="Rachel R."/>
            <person name="Bristow J."/>
            <person name="Eisen J.A."/>
            <person name="Markowitz V."/>
            <person name="Hugenholtz P."/>
            <person name="Kyrpides N.C."/>
            <person name="Klenk H.-P."/>
        </authorList>
    </citation>
    <scope>NUCLEOTIDE SEQUENCE</scope>
    <source>
        <strain>DSM 11486</strain>
    </source>
</reference>
<evidence type="ECO:0000313" key="2">
    <source>
        <dbReference type="EMBL" id="ADG91144.1"/>
    </source>
</evidence>
<dbReference type="EMBL" id="CP001939">
    <property type="protein sequence ID" value="ADG91144.1"/>
    <property type="molecule type" value="Genomic_DNA"/>
</dbReference>
<dbReference type="Proteomes" id="UP000002376">
    <property type="component" value="Chromosome"/>
</dbReference>
<feature type="transmembrane region" description="Helical" evidence="1">
    <location>
        <begin position="6"/>
        <end position="24"/>
    </location>
</feature>
<keyword evidence="1" id="KW-0472">Membrane</keyword>
<dbReference type="GeneID" id="9165887"/>
<dbReference type="STRING" id="633148.Tagg_0871"/>
<dbReference type="RefSeq" id="WP_013129737.1">
    <property type="nucleotide sequence ID" value="NC_014160.1"/>
</dbReference>
<organism evidence="2 3">
    <name type="scientific">Thermosphaera aggregans (strain DSM 11486 / M11TL)</name>
    <dbReference type="NCBI Taxonomy" id="633148"/>
    <lineage>
        <taxon>Archaea</taxon>
        <taxon>Thermoproteota</taxon>
        <taxon>Thermoprotei</taxon>
        <taxon>Desulfurococcales</taxon>
        <taxon>Desulfurococcaceae</taxon>
        <taxon>Thermosphaera</taxon>
    </lineage>
</organism>
<dbReference type="OrthoDB" id="18737at2157"/>
<evidence type="ECO:0000256" key="1">
    <source>
        <dbReference type="SAM" id="Phobius"/>
    </source>
</evidence>
<evidence type="ECO:0000313" key="3">
    <source>
        <dbReference type="Proteomes" id="UP000002376"/>
    </source>
</evidence>
<sequence>MIISIVVFTSILFSLSTGFIVGRVRSLEYFKDAIEVYKSIQIPDTPRSKGDVRRIRKYRLMVKTAKRRMLLLFLTQFSVFIGMYVLMLLTVISIASWMGVEWVKIPVAIPLLSVPLEEGGFTTHVTFISIIAFALPLYFVNKKVKLSEEPSPP</sequence>